<keyword evidence="4 5" id="KW-0472">Membrane</keyword>
<proteinExistence type="inferred from homology"/>
<evidence type="ECO:0000256" key="5">
    <source>
        <dbReference type="RuleBase" id="RU363107"/>
    </source>
</evidence>
<dbReference type="Pfam" id="PF03208">
    <property type="entry name" value="PRA1"/>
    <property type="match status" value="1"/>
</dbReference>
<evidence type="ECO:0000313" key="7">
    <source>
        <dbReference type="Proteomes" id="UP000054560"/>
    </source>
</evidence>
<accession>A0A0L0FC08</accession>
<comment type="similarity">
    <text evidence="5">Belongs to the PRA1 family.</text>
</comment>
<dbReference type="GeneID" id="25913663"/>
<evidence type="ECO:0000256" key="1">
    <source>
        <dbReference type="ARBA" id="ARBA00004141"/>
    </source>
</evidence>
<dbReference type="GO" id="GO:0016020">
    <property type="term" value="C:membrane"/>
    <property type="evidence" value="ECO:0007669"/>
    <property type="project" value="UniProtKB-SubCell"/>
</dbReference>
<sequence length="140" mass="15524">MSVRDWSFGRTHSYQKKIRRNDYSSISYTRDFFIVLRNEMTDLAPPSDADTAKQRLGENVQYFSANYAVIMVAVAIICMMILGSSLGVGLAIALLVVLAHAAMKPPSLKGMAVNTGNDMRDSLKAKMNARNSMKKSKRAD</sequence>
<gene>
    <name evidence="6" type="ORF">SARC_13159</name>
</gene>
<name>A0A0L0FC08_9EUKA</name>
<dbReference type="InterPro" id="IPR004895">
    <property type="entry name" value="Prenylated_rab_accept_PRA1"/>
</dbReference>
<dbReference type="EMBL" id="KQ244553">
    <property type="protein sequence ID" value="KNC74290.1"/>
    <property type="molecule type" value="Genomic_DNA"/>
</dbReference>
<reference evidence="6 7" key="1">
    <citation type="submission" date="2011-02" db="EMBL/GenBank/DDBJ databases">
        <title>The Genome Sequence of Sphaeroforma arctica JP610.</title>
        <authorList>
            <consortium name="The Broad Institute Genome Sequencing Platform"/>
            <person name="Russ C."/>
            <person name="Cuomo C."/>
            <person name="Young S.K."/>
            <person name="Zeng Q."/>
            <person name="Gargeya S."/>
            <person name="Alvarado L."/>
            <person name="Berlin A."/>
            <person name="Chapman S.B."/>
            <person name="Chen Z."/>
            <person name="Freedman E."/>
            <person name="Gellesch M."/>
            <person name="Goldberg J."/>
            <person name="Griggs A."/>
            <person name="Gujja S."/>
            <person name="Heilman E."/>
            <person name="Heiman D."/>
            <person name="Howarth C."/>
            <person name="Mehta T."/>
            <person name="Neiman D."/>
            <person name="Pearson M."/>
            <person name="Roberts A."/>
            <person name="Saif S."/>
            <person name="Shea T."/>
            <person name="Shenoy N."/>
            <person name="Sisk P."/>
            <person name="Stolte C."/>
            <person name="Sykes S."/>
            <person name="White J."/>
            <person name="Yandava C."/>
            <person name="Burger G."/>
            <person name="Gray M.W."/>
            <person name="Holland P.W.H."/>
            <person name="King N."/>
            <person name="Lang F.B.F."/>
            <person name="Roger A.J."/>
            <person name="Ruiz-Trillo I."/>
            <person name="Haas B."/>
            <person name="Nusbaum C."/>
            <person name="Birren B."/>
        </authorList>
    </citation>
    <scope>NUCLEOTIDE SEQUENCE [LARGE SCALE GENOMIC DNA]</scope>
    <source>
        <strain evidence="6 7">JP610</strain>
    </source>
</reference>
<keyword evidence="2 5" id="KW-0812">Transmembrane</keyword>
<comment type="subcellular location">
    <subcellularLocation>
        <location evidence="1 5">Membrane</location>
        <topology evidence="1 5">Multi-pass membrane protein</topology>
    </subcellularLocation>
</comment>
<feature type="transmembrane region" description="Helical" evidence="5">
    <location>
        <begin position="67"/>
        <end position="99"/>
    </location>
</feature>
<organism evidence="6 7">
    <name type="scientific">Sphaeroforma arctica JP610</name>
    <dbReference type="NCBI Taxonomy" id="667725"/>
    <lineage>
        <taxon>Eukaryota</taxon>
        <taxon>Ichthyosporea</taxon>
        <taxon>Ichthyophonida</taxon>
        <taxon>Sphaeroforma</taxon>
    </lineage>
</organism>
<dbReference type="RefSeq" id="XP_014148192.1">
    <property type="nucleotide sequence ID" value="XM_014292717.1"/>
</dbReference>
<evidence type="ECO:0000256" key="2">
    <source>
        <dbReference type="ARBA" id="ARBA00022692"/>
    </source>
</evidence>
<keyword evidence="3 5" id="KW-1133">Transmembrane helix</keyword>
<dbReference type="Proteomes" id="UP000054560">
    <property type="component" value="Unassembled WGS sequence"/>
</dbReference>
<evidence type="ECO:0000313" key="6">
    <source>
        <dbReference type="EMBL" id="KNC74290.1"/>
    </source>
</evidence>
<keyword evidence="7" id="KW-1185">Reference proteome</keyword>
<comment type="caution">
    <text evidence="5">Lacks conserved residue(s) required for the propagation of feature annotation.</text>
</comment>
<protein>
    <recommendedName>
        <fullName evidence="5">PRA1 family protein</fullName>
    </recommendedName>
</protein>
<evidence type="ECO:0000256" key="3">
    <source>
        <dbReference type="ARBA" id="ARBA00022989"/>
    </source>
</evidence>
<evidence type="ECO:0000256" key="4">
    <source>
        <dbReference type="ARBA" id="ARBA00023136"/>
    </source>
</evidence>
<dbReference type="AlphaFoldDB" id="A0A0L0FC08"/>